<reference evidence="2 3" key="1">
    <citation type="submission" date="2023-07" db="EMBL/GenBank/DDBJ databases">
        <authorList>
            <person name="Peeters C."/>
        </authorList>
    </citation>
    <scope>NUCLEOTIDE SEQUENCE [LARGE SCALE GENOMIC DNA]</scope>
    <source>
        <strain evidence="2 3">LMG 18101</strain>
    </source>
</reference>
<dbReference type="EMBL" id="CATZLL010000018">
    <property type="protein sequence ID" value="CAJ0821561.1"/>
    <property type="molecule type" value="Genomic_DNA"/>
</dbReference>
<sequence length="459" mass="51026">MIVSFTVGNFRSFDAEATLNLVASKKLTGSHPSHAVPLPGTDESVLKTAVIYGANGAGKSNLFKGLNFLRDAVLTPRSADPVAGTGREPFKFGASPDKPSFFDLTFVVENKIYRYAIRVDDDYVVEEWLSRINGKKEVALFERVTDFEGKVTVEADSAFSKQCGERFKALCTVGGLPHQTFMATVVATLGVGGVDGELGEIFEWFRLGLRLIEPNSAILPVGHYLTDDEDFRVFSGEFLRSSSTGVDHLEVQKDEISEDDLRKLIPEQVVNRVLKEFQSSESQIAVLELPNGSEVTIERSDANHFYLLSVKAAHRTSSGRAESFSLNEESDGTRRLLNLIPALHKSEDGGVYFIDEIDRSLHPMLIWKYLDYFLSSCEGAAHQIIVTTHESNLLDLALLRRDEIWFAEKDASLATQLYSLADFKVRNDLQVRKHYLQGRFGAVPFLGRIDNLIDESASS</sequence>
<dbReference type="SUPFAM" id="SSF52540">
    <property type="entry name" value="P-loop containing nucleoside triphosphate hydrolases"/>
    <property type="match status" value="1"/>
</dbReference>
<name>A0ABN9JV69_9RALS</name>
<dbReference type="Gene3D" id="3.40.50.300">
    <property type="entry name" value="P-loop containing nucleotide triphosphate hydrolases"/>
    <property type="match status" value="2"/>
</dbReference>
<accession>A0ABN9JV69</accession>
<dbReference type="PANTHER" id="PTHR40396:SF1">
    <property type="entry name" value="ATPASE AAA-TYPE CORE DOMAIN-CONTAINING PROTEIN"/>
    <property type="match status" value="1"/>
</dbReference>
<comment type="caution">
    <text evidence="2">The sequence shown here is derived from an EMBL/GenBank/DDBJ whole genome shotgun (WGS) entry which is preliminary data.</text>
</comment>
<keyword evidence="3" id="KW-1185">Reference proteome</keyword>
<evidence type="ECO:0000259" key="1">
    <source>
        <dbReference type="Pfam" id="PF13304"/>
    </source>
</evidence>
<dbReference type="InterPro" id="IPR003959">
    <property type="entry name" value="ATPase_AAA_core"/>
</dbReference>
<feature type="domain" description="ATPase AAA-type core" evidence="1">
    <location>
        <begin position="283"/>
        <end position="395"/>
    </location>
</feature>
<dbReference type="PANTHER" id="PTHR40396">
    <property type="entry name" value="ATPASE-LIKE PROTEIN"/>
    <property type="match status" value="1"/>
</dbReference>
<gene>
    <name evidence="2" type="ORF">LMG18101_04666</name>
</gene>
<proteinExistence type="predicted"/>
<organism evidence="2 3">
    <name type="scientific">Ralstonia flaminis</name>
    <dbReference type="NCBI Taxonomy" id="3058597"/>
    <lineage>
        <taxon>Bacteria</taxon>
        <taxon>Pseudomonadati</taxon>
        <taxon>Pseudomonadota</taxon>
        <taxon>Betaproteobacteria</taxon>
        <taxon>Burkholderiales</taxon>
        <taxon>Burkholderiaceae</taxon>
        <taxon>Ralstonia</taxon>
    </lineage>
</organism>
<dbReference type="Pfam" id="PF13304">
    <property type="entry name" value="AAA_21"/>
    <property type="match status" value="2"/>
</dbReference>
<protein>
    <recommendedName>
        <fullName evidence="1">ATPase AAA-type core domain-containing protein</fullName>
    </recommendedName>
</protein>
<evidence type="ECO:0000313" key="2">
    <source>
        <dbReference type="EMBL" id="CAJ0821561.1"/>
    </source>
</evidence>
<dbReference type="Proteomes" id="UP001189757">
    <property type="component" value="Unassembled WGS sequence"/>
</dbReference>
<feature type="domain" description="ATPase AAA-type core" evidence="1">
    <location>
        <begin position="49"/>
        <end position="142"/>
    </location>
</feature>
<dbReference type="InterPro" id="IPR027417">
    <property type="entry name" value="P-loop_NTPase"/>
</dbReference>
<evidence type="ECO:0000313" key="3">
    <source>
        <dbReference type="Proteomes" id="UP001189757"/>
    </source>
</evidence>